<dbReference type="InterPro" id="IPR013783">
    <property type="entry name" value="Ig-like_fold"/>
</dbReference>
<protein>
    <submittedName>
        <fullName evidence="2">DUF1573 domain-containing protein</fullName>
    </submittedName>
</protein>
<comment type="caution">
    <text evidence="2">The sequence shown here is derived from an EMBL/GenBank/DDBJ whole genome shotgun (WGS) entry which is preliminary data.</text>
</comment>
<feature type="chain" id="PRO_5045579106" evidence="1">
    <location>
        <begin position="23"/>
        <end position="355"/>
    </location>
</feature>
<name>A0ABX2AR75_9BACT</name>
<dbReference type="InterPro" id="IPR011467">
    <property type="entry name" value="DUF1573"/>
</dbReference>
<dbReference type="PANTHER" id="PTHR37833">
    <property type="entry name" value="LIPOPROTEIN-RELATED"/>
    <property type="match status" value="1"/>
</dbReference>
<dbReference type="EMBL" id="JABKKF010000018">
    <property type="protein sequence ID" value="NPD93195.1"/>
    <property type="molecule type" value="Genomic_DNA"/>
</dbReference>
<dbReference type="Gene3D" id="2.60.40.10">
    <property type="entry name" value="Immunoglobulins"/>
    <property type="match status" value="3"/>
</dbReference>
<reference evidence="2 3" key="1">
    <citation type="submission" date="2020-05" db="EMBL/GenBank/DDBJ databases">
        <title>Distinct polysaccharide utilization as determinants for interspecies competition between intestinal Prevotella spp.</title>
        <authorList>
            <person name="Galvez E.J.C."/>
            <person name="Iljazovic A."/>
            <person name="Strowig T."/>
        </authorList>
    </citation>
    <scope>NUCLEOTIDE SEQUENCE [LARGE SCALE GENOMIC DNA]</scope>
    <source>
        <strain evidence="2 3">PMUR</strain>
    </source>
</reference>
<dbReference type="Pfam" id="PF07610">
    <property type="entry name" value="DUF1573"/>
    <property type="match status" value="1"/>
</dbReference>
<accession>A0ABX2AR75</accession>
<feature type="signal peptide" evidence="1">
    <location>
        <begin position="1"/>
        <end position="22"/>
    </location>
</feature>
<evidence type="ECO:0000313" key="2">
    <source>
        <dbReference type="EMBL" id="NPD93195.1"/>
    </source>
</evidence>
<sequence length="355" mass="39107">MNDKKKIIFPFVFAALVLPVSAQKIVVEKATADCGNVGYDMPVTAEFRLRNKGTRKLVLTDVRPGCGCTAVEYPKGEIAGGENFIVKLTYDARQLGHFDKSVRIVSNGSKEPLFLNMKGVVVEEVTDYSGSYPFVIGNLSIDKNDIEFDDVNKGDTPHQDIHIVNSGTTMLQPNLMHLPPYLKASVEPQNLRPGRTGKIRITLDTHKLSEYGLTQTSVYLGNKPGDRVSQDNEISVSAVLLPGFDGIGEAQKQYMPQMIMSAETLDIDFDGKSKKSGTIEITNKGRTALKIGSLQMFTGGMKVTLGKRELQPGQSTFLKITVYRDGLKKVRSKPRVLMITNDPDRPKVVININAK</sequence>
<dbReference type="Proteomes" id="UP000714420">
    <property type="component" value="Unassembled WGS sequence"/>
</dbReference>
<dbReference type="PANTHER" id="PTHR37833:SF1">
    <property type="entry name" value="SIGNAL PEPTIDE PROTEIN"/>
    <property type="match status" value="1"/>
</dbReference>
<dbReference type="RefSeq" id="WP_172277386.1">
    <property type="nucleotide sequence ID" value="NZ_CASGMU010000022.1"/>
</dbReference>
<keyword evidence="1" id="KW-0732">Signal</keyword>
<evidence type="ECO:0000256" key="1">
    <source>
        <dbReference type="SAM" id="SignalP"/>
    </source>
</evidence>
<organism evidence="2 3">
    <name type="scientific">Xylanibacter muris</name>
    <dbReference type="NCBI Taxonomy" id="2736290"/>
    <lineage>
        <taxon>Bacteria</taxon>
        <taxon>Pseudomonadati</taxon>
        <taxon>Bacteroidota</taxon>
        <taxon>Bacteroidia</taxon>
        <taxon>Bacteroidales</taxon>
        <taxon>Prevotellaceae</taxon>
        <taxon>Xylanibacter</taxon>
    </lineage>
</organism>
<evidence type="ECO:0000313" key="3">
    <source>
        <dbReference type="Proteomes" id="UP000714420"/>
    </source>
</evidence>
<keyword evidence="3" id="KW-1185">Reference proteome</keyword>
<proteinExistence type="predicted"/>
<gene>
    <name evidence="2" type="ORF">HPS56_12810</name>
</gene>